<dbReference type="EMBL" id="CAJNDS010002289">
    <property type="protein sequence ID" value="CAE7412471.1"/>
    <property type="molecule type" value="Genomic_DNA"/>
</dbReference>
<feature type="compositionally biased region" description="Low complexity" evidence="1">
    <location>
        <begin position="256"/>
        <end position="266"/>
    </location>
</feature>
<organism evidence="2 3">
    <name type="scientific">Symbiodinium natans</name>
    <dbReference type="NCBI Taxonomy" id="878477"/>
    <lineage>
        <taxon>Eukaryota</taxon>
        <taxon>Sar</taxon>
        <taxon>Alveolata</taxon>
        <taxon>Dinophyceae</taxon>
        <taxon>Suessiales</taxon>
        <taxon>Symbiodiniaceae</taxon>
        <taxon>Symbiodinium</taxon>
    </lineage>
</organism>
<comment type="caution">
    <text evidence="2">The sequence shown here is derived from an EMBL/GenBank/DDBJ whole genome shotgun (WGS) entry which is preliminary data.</text>
</comment>
<evidence type="ECO:0000256" key="1">
    <source>
        <dbReference type="SAM" id="MobiDB-lite"/>
    </source>
</evidence>
<sequence>MKTQVLNLQAQTPIARRFAHNSDGSLSFADGTSQEIYLDADWRQPFTVAPWKPVTSGGKELYPFSLSYWPLPGRRPPRETGAEGPPAARRTLMLAAPSVGARKRWLTTLARKVGSMQLRPSATFGEIGDCTVDHPKKRFVQLGQMQTKKIKPDERQVFRLPPARTELWQASSSLSVVRDLYDGYAADPLTASVRALKSRSASGHTSPTAPDEFMSHYLEKQAAIESLLHSSQWKAIEQRARPEPQVDERRPEDAQDAVAASAAAEEQVLEPQEVPRPVKPSRFEILARTANTKVEGAVLENKEWSGAALFARAVADDPSFELSVQLQNSPKTHPIFIGMAPPDADLCQANFFSSCGGVFLCLGGRASDGKLGALGAPGGPFVQGFGYRLVADLPKGHIGCTVQVNYTEAVDSDGKLLGHVCFMVSDGRGRLHQHKPQLRQPLHSNVGWLPCLLLCNPDTRVCVKHLK</sequence>
<reference evidence="2" key="1">
    <citation type="submission" date="2021-02" db="EMBL/GenBank/DDBJ databases">
        <authorList>
            <person name="Dougan E. K."/>
            <person name="Rhodes N."/>
            <person name="Thang M."/>
            <person name="Chan C."/>
        </authorList>
    </citation>
    <scope>NUCLEOTIDE SEQUENCE</scope>
</reference>
<protein>
    <submittedName>
        <fullName evidence="2">Uncharacterized protein</fullName>
    </submittedName>
</protein>
<accession>A0A812R0J0</accession>
<evidence type="ECO:0000313" key="3">
    <source>
        <dbReference type="Proteomes" id="UP000604046"/>
    </source>
</evidence>
<feature type="region of interest" description="Disordered" evidence="1">
    <location>
        <begin position="238"/>
        <end position="275"/>
    </location>
</feature>
<dbReference type="OrthoDB" id="407102at2759"/>
<evidence type="ECO:0000313" key="2">
    <source>
        <dbReference type="EMBL" id="CAE7412471.1"/>
    </source>
</evidence>
<name>A0A812R0J0_9DINO</name>
<proteinExistence type="predicted"/>
<feature type="compositionally biased region" description="Basic and acidic residues" evidence="1">
    <location>
        <begin position="238"/>
        <end position="253"/>
    </location>
</feature>
<keyword evidence="3" id="KW-1185">Reference proteome</keyword>
<dbReference type="AlphaFoldDB" id="A0A812R0J0"/>
<dbReference type="Proteomes" id="UP000604046">
    <property type="component" value="Unassembled WGS sequence"/>
</dbReference>
<gene>
    <name evidence="2" type="ORF">SNAT2548_LOCUS22433</name>
</gene>